<dbReference type="VEuPathDB" id="FungiDB:PTTG_25897"/>
<proteinExistence type="predicted"/>
<reference evidence="4 5" key="3">
    <citation type="journal article" date="2017" name="G3 (Bethesda)">
        <title>Comparative analysis highlights variable genome content of wheat rusts and divergence of the mating loci.</title>
        <authorList>
            <person name="Cuomo C.A."/>
            <person name="Bakkeren G."/>
            <person name="Khalil H.B."/>
            <person name="Panwar V."/>
            <person name="Joly D."/>
            <person name="Linning R."/>
            <person name="Sakthikumar S."/>
            <person name="Song X."/>
            <person name="Adiconis X."/>
            <person name="Fan L."/>
            <person name="Goldberg J.M."/>
            <person name="Levin J.Z."/>
            <person name="Young S."/>
            <person name="Zeng Q."/>
            <person name="Anikster Y."/>
            <person name="Bruce M."/>
            <person name="Wang M."/>
            <person name="Yin C."/>
            <person name="McCallum B."/>
            <person name="Szabo L.J."/>
            <person name="Hulbert S."/>
            <person name="Chen X."/>
            <person name="Fellers J.P."/>
        </authorList>
    </citation>
    <scope>NUCLEOTIDE SEQUENCE</scope>
    <source>
        <strain evidence="5">Isolate 1-1 / race 1 (BBBD)</strain>
        <strain evidence="4">isolate 1-1 / race 1 (BBBD)</strain>
    </source>
</reference>
<keyword evidence="1" id="KW-0863">Zinc-finger</keyword>
<organism evidence="3">
    <name type="scientific">Puccinia triticina (isolate 1-1 / race 1 (BBBD))</name>
    <name type="common">Brown leaf rust fungus</name>
    <dbReference type="NCBI Taxonomy" id="630390"/>
    <lineage>
        <taxon>Eukaryota</taxon>
        <taxon>Fungi</taxon>
        <taxon>Dikarya</taxon>
        <taxon>Basidiomycota</taxon>
        <taxon>Pucciniomycotina</taxon>
        <taxon>Pucciniomycetes</taxon>
        <taxon>Pucciniales</taxon>
        <taxon>Pucciniaceae</taxon>
        <taxon>Puccinia</taxon>
    </lineage>
</organism>
<dbReference type="GO" id="GO:0008270">
    <property type="term" value="F:zinc ion binding"/>
    <property type="evidence" value="ECO:0007669"/>
    <property type="project" value="UniProtKB-KW"/>
</dbReference>
<keyword evidence="5" id="KW-1185">Reference proteome</keyword>
<dbReference type="EMBL" id="ADAS02000010">
    <property type="protein sequence ID" value="OAV97974.1"/>
    <property type="molecule type" value="Genomic_DNA"/>
</dbReference>
<dbReference type="AlphaFoldDB" id="A0A180GZM6"/>
<gene>
    <name evidence="3" type="ORF">PTTG_25897</name>
</gene>
<reference evidence="4" key="4">
    <citation type="submission" date="2025-05" db="UniProtKB">
        <authorList>
            <consortium name="EnsemblFungi"/>
        </authorList>
    </citation>
    <scope>IDENTIFICATION</scope>
    <source>
        <strain evidence="4">isolate 1-1 / race 1 (BBBD)</strain>
    </source>
</reference>
<name>A0A180GZM6_PUCT1</name>
<reference evidence="3" key="2">
    <citation type="submission" date="2016-05" db="EMBL/GenBank/DDBJ databases">
        <title>Comparative analysis highlights variable genome content of wheat rusts and divergence of the mating loci.</title>
        <authorList>
            <person name="Cuomo C.A."/>
            <person name="Bakkeren G."/>
            <person name="Szabo L."/>
            <person name="Khalil H."/>
            <person name="Joly D."/>
            <person name="Goldberg J."/>
            <person name="Young S."/>
            <person name="Zeng Q."/>
            <person name="Fellers J."/>
        </authorList>
    </citation>
    <scope>NUCLEOTIDE SEQUENCE [LARGE SCALE GENOMIC DNA]</scope>
    <source>
        <strain evidence="3">1-1 BBBD Race 1</strain>
    </source>
</reference>
<evidence type="ECO:0000313" key="5">
    <source>
        <dbReference type="Proteomes" id="UP000005240"/>
    </source>
</evidence>
<dbReference type="OrthoDB" id="2495662at2759"/>
<dbReference type="Proteomes" id="UP000005240">
    <property type="component" value="Unassembled WGS sequence"/>
</dbReference>
<keyword evidence="1" id="KW-0479">Metal-binding</keyword>
<dbReference type="InterPro" id="IPR013087">
    <property type="entry name" value="Znf_C2H2_type"/>
</dbReference>
<dbReference type="PROSITE" id="PS00028">
    <property type="entry name" value="ZINC_FINGER_C2H2_1"/>
    <property type="match status" value="1"/>
</dbReference>
<evidence type="ECO:0000256" key="1">
    <source>
        <dbReference type="PROSITE-ProRule" id="PRU00042"/>
    </source>
</evidence>
<feature type="domain" description="C2H2-type" evidence="2">
    <location>
        <begin position="12"/>
        <end position="40"/>
    </location>
</feature>
<dbReference type="EnsemblFungi" id="PTTG_25897-t43_1">
    <property type="protein sequence ID" value="PTTG_25897-t43_1-p1"/>
    <property type="gene ID" value="PTTG_25897"/>
</dbReference>
<sequence length="366" mass="43270">MTDYRWWRLACYECKQCYEEFETHSARKTHVRNVHQKQVRRCTLCDGSAITLERADDQHFSCPAITCCFKSTRPRTLHYHVKHCVQVIRWPYSAQRAFDVHLQWCQENLQDLDELKRIMNTSVEERYHRWQPLLQAWLEDRMQKLDCVSSTTRKSALASSHKQLHIKASKRLRPLQQASSAVAYSTTLTKLLVFTLLWSHHEIAKCWNPEQEPLMDLVYEFFRTAHSNPYNQEPIFRSIDRLVVHFTSFSNQTTIRPTLPPIQSALEQFIALSLHNGHQLSISDPKLFLLITHLEHCIQLATVFLFSAVEAFIEPHLTQTPALESSQVKRYITNYRTMLFQPLYDHRFHSPLIILRAWRQLARDKL</sequence>
<dbReference type="STRING" id="630390.A0A180GZM6"/>
<evidence type="ECO:0000313" key="3">
    <source>
        <dbReference type="EMBL" id="OAV97974.1"/>
    </source>
</evidence>
<evidence type="ECO:0000313" key="4">
    <source>
        <dbReference type="EnsemblFungi" id="PTTG_25897-t43_1-p1"/>
    </source>
</evidence>
<accession>A0A180GZM6</accession>
<evidence type="ECO:0000259" key="2">
    <source>
        <dbReference type="PROSITE" id="PS50157"/>
    </source>
</evidence>
<protein>
    <submittedName>
        <fullName evidence="4">C2H2-type domain-containing protein</fullName>
    </submittedName>
</protein>
<keyword evidence="1" id="KW-0862">Zinc</keyword>
<dbReference type="SMART" id="SM00355">
    <property type="entry name" value="ZnF_C2H2"/>
    <property type="match status" value="2"/>
</dbReference>
<dbReference type="PROSITE" id="PS50157">
    <property type="entry name" value="ZINC_FINGER_C2H2_2"/>
    <property type="match status" value="1"/>
</dbReference>
<reference evidence="3" key="1">
    <citation type="submission" date="2009-11" db="EMBL/GenBank/DDBJ databases">
        <authorList>
            <consortium name="The Broad Institute Genome Sequencing Platform"/>
            <person name="Ward D."/>
            <person name="Feldgarden M."/>
            <person name="Earl A."/>
            <person name="Young S.K."/>
            <person name="Zeng Q."/>
            <person name="Koehrsen M."/>
            <person name="Alvarado L."/>
            <person name="Berlin A."/>
            <person name="Bochicchio J."/>
            <person name="Borenstein D."/>
            <person name="Chapman S.B."/>
            <person name="Chen Z."/>
            <person name="Engels R."/>
            <person name="Freedman E."/>
            <person name="Gellesch M."/>
            <person name="Goldberg J."/>
            <person name="Griggs A."/>
            <person name="Gujja S."/>
            <person name="Heilman E."/>
            <person name="Heiman D."/>
            <person name="Hepburn T."/>
            <person name="Howarth C."/>
            <person name="Jen D."/>
            <person name="Larson L."/>
            <person name="Lewis B."/>
            <person name="Mehta T."/>
            <person name="Park D."/>
            <person name="Pearson M."/>
            <person name="Roberts A."/>
            <person name="Saif S."/>
            <person name="Shea T."/>
            <person name="Shenoy N."/>
            <person name="Sisk P."/>
            <person name="Stolte C."/>
            <person name="Sykes S."/>
            <person name="Thomson T."/>
            <person name="Walk T."/>
            <person name="White J."/>
            <person name="Yandava C."/>
            <person name="Izard J."/>
            <person name="Baranova O.V."/>
            <person name="Blanton J.M."/>
            <person name="Tanner A.C."/>
            <person name="Dewhirst F.E."/>
            <person name="Haas B."/>
            <person name="Nusbaum C."/>
            <person name="Birren B."/>
        </authorList>
    </citation>
    <scope>NUCLEOTIDE SEQUENCE [LARGE SCALE GENOMIC DNA]</scope>
    <source>
        <strain evidence="3">1-1 BBBD Race 1</strain>
    </source>
</reference>